<evidence type="ECO:0000313" key="2">
    <source>
        <dbReference type="Proteomes" id="UP001629235"/>
    </source>
</evidence>
<evidence type="ECO:0000313" key="1">
    <source>
        <dbReference type="EMBL" id="MFM0109186.1"/>
    </source>
</evidence>
<protein>
    <submittedName>
        <fullName evidence="1">Uncharacterized protein</fullName>
    </submittedName>
</protein>
<sequence length="152" mass="16700">MILPQCWREVVHSEPTTGDGARGITARRNIASAVAAAVTMCPHWFRDLQVLLVVSTANARYVEFFRRSGAEFKGGTAHGARDGLDHSPGPNQNGLWIRVRANSSGTEFGQSLSLVHPTKPSFKRLVHSETRGMPMEGFRPKLSFVHLHVNVG</sequence>
<dbReference type="Proteomes" id="UP001629235">
    <property type="component" value="Unassembled WGS sequence"/>
</dbReference>
<name>A0ACC7NSP9_9BURK</name>
<accession>A0ACC7NSP9</accession>
<dbReference type="EMBL" id="JAQQDW010000176">
    <property type="protein sequence ID" value="MFM0109186.1"/>
    <property type="molecule type" value="Genomic_DNA"/>
</dbReference>
<comment type="caution">
    <text evidence="1">The sequence shown here is derived from an EMBL/GenBank/DDBJ whole genome shotgun (WGS) entry which is preliminary data.</text>
</comment>
<gene>
    <name evidence="1" type="ORF">PQR01_38860</name>
</gene>
<reference evidence="1 2" key="1">
    <citation type="journal article" date="2024" name="Chem. Sci.">
        <title>Discovery of megapolipeptins by genome mining of a Burkholderiales bacteria collection.</title>
        <authorList>
            <person name="Paulo B.S."/>
            <person name="Recchia M.J.J."/>
            <person name="Lee S."/>
            <person name="Fergusson C.H."/>
            <person name="Romanowski S.B."/>
            <person name="Hernandez A."/>
            <person name="Krull N."/>
            <person name="Liu D.Y."/>
            <person name="Cavanagh H."/>
            <person name="Bos A."/>
            <person name="Gray C.A."/>
            <person name="Murphy B.T."/>
            <person name="Linington R.G."/>
            <person name="Eustaquio A.S."/>
        </authorList>
    </citation>
    <scope>NUCLEOTIDE SEQUENCE [LARGE SCALE GENOMIC DNA]</scope>
    <source>
        <strain evidence="1 2">RL18-126-BIB-B</strain>
    </source>
</reference>
<organism evidence="1 2">
    <name type="scientific">Paraburkholderia rhynchosiae</name>
    <dbReference type="NCBI Taxonomy" id="487049"/>
    <lineage>
        <taxon>Bacteria</taxon>
        <taxon>Pseudomonadati</taxon>
        <taxon>Pseudomonadota</taxon>
        <taxon>Betaproteobacteria</taxon>
        <taxon>Burkholderiales</taxon>
        <taxon>Burkholderiaceae</taxon>
        <taxon>Paraburkholderia</taxon>
    </lineage>
</organism>
<proteinExistence type="predicted"/>
<keyword evidence="2" id="KW-1185">Reference proteome</keyword>